<organism evidence="1 2">
    <name type="scientific">Armillaria gallica</name>
    <name type="common">Bulbous honey fungus</name>
    <name type="synonym">Armillaria bulbosa</name>
    <dbReference type="NCBI Taxonomy" id="47427"/>
    <lineage>
        <taxon>Eukaryota</taxon>
        <taxon>Fungi</taxon>
        <taxon>Dikarya</taxon>
        <taxon>Basidiomycota</taxon>
        <taxon>Agaricomycotina</taxon>
        <taxon>Agaricomycetes</taxon>
        <taxon>Agaricomycetidae</taxon>
        <taxon>Agaricales</taxon>
        <taxon>Marasmiineae</taxon>
        <taxon>Physalacriaceae</taxon>
        <taxon>Armillaria</taxon>
    </lineage>
</organism>
<accession>A0A2H3D1S0</accession>
<dbReference type="EMBL" id="KZ293669">
    <property type="protein sequence ID" value="PBK89195.1"/>
    <property type="molecule type" value="Genomic_DNA"/>
</dbReference>
<protein>
    <submittedName>
        <fullName evidence="1">Uncharacterized protein</fullName>
    </submittedName>
</protein>
<gene>
    <name evidence="1" type="ORF">ARMGADRAFT_1083741</name>
</gene>
<reference evidence="2" key="1">
    <citation type="journal article" date="2017" name="Nat. Ecol. Evol.">
        <title>Genome expansion and lineage-specific genetic innovations in the forest pathogenic fungi Armillaria.</title>
        <authorList>
            <person name="Sipos G."/>
            <person name="Prasanna A.N."/>
            <person name="Walter M.C."/>
            <person name="O'Connor E."/>
            <person name="Balint B."/>
            <person name="Krizsan K."/>
            <person name="Kiss B."/>
            <person name="Hess J."/>
            <person name="Varga T."/>
            <person name="Slot J."/>
            <person name="Riley R."/>
            <person name="Boka B."/>
            <person name="Rigling D."/>
            <person name="Barry K."/>
            <person name="Lee J."/>
            <person name="Mihaltcheva S."/>
            <person name="LaButti K."/>
            <person name="Lipzen A."/>
            <person name="Waldron R."/>
            <person name="Moloney N.M."/>
            <person name="Sperisen C."/>
            <person name="Kredics L."/>
            <person name="Vagvoelgyi C."/>
            <person name="Patrignani A."/>
            <person name="Fitzpatrick D."/>
            <person name="Nagy I."/>
            <person name="Doyle S."/>
            <person name="Anderson J.B."/>
            <person name="Grigoriev I.V."/>
            <person name="Gueldener U."/>
            <person name="Muensterkoetter M."/>
            <person name="Nagy L.G."/>
        </authorList>
    </citation>
    <scope>NUCLEOTIDE SEQUENCE [LARGE SCALE GENOMIC DNA]</scope>
    <source>
        <strain evidence="2">Ar21-2</strain>
    </source>
</reference>
<sequence>MTKDEAQDLEHRYFFNHVGEYIPYWSRGVEAAKRGRGNKRQESGDRFTSSYAFVEDIARQEGANAERRGKMHDFFEMPTDKKVQRIDELIRSLQTMDDCQDIFPLL</sequence>
<evidence type="ECO:0000313" key="2">
    <source>
        <dbReference type="Proteomes" id="UP000217790"/>
    </source>
</evidence>
<dbReference type="Proteomes" id="UP000217790">
    <property type="component" value="Unassembled WGS sequence"/>
</dbReference>
<proteinExistence type="predicted"/>
<dbReference type="AlphaFoldDB" id="A0A2H3D1S0"/>
<keyword evidence="2" id="KW-1185">Reference proteome</keyword>
<dbReference type="STRING" id="47427.A0A2H3D1S0"/>
<dbReference type="InParanoid" id="A0A2H3D1S0"/>
<dbReference type="OrthoDB" id="10251155at2759"/>
<name>A0A2H3D1S0_ARMGA</name>
<evidence type="ECO:0000313" key="1">
    <source>
        <dbReference type="EMBL" id="PBK89195.1"/>
    </source>
</evidence>